<keyword evidence="6" id="KW-1185">Reference proteome</keyword>
<comment type="caution">
    <text evidence="3">The sequence shown here is derived from an EMBL/GenBank/DDBJ whole genome shotgun (WGS) entry which is preliminary data.</text>
</comment>
<dbReference type="EMBL" id="CAJOBA010004373">
    <property type="protein sequence ID" value="CAF3711269.1"/>
    <property type="molecule type" value="Genomic_DNA"/>
</dbReference>
<name>A0A814RSP8_9BILA</name>
<protein>
    <submittedName>
        <fullName evidence="3">Uncharacterized protein</fullName>
    </submittedName>
</protein>
<organism evidence="3 6">
    <name type="scientific">Didymodactylos carnosus</name>
    <dbReference type="NCBI Taxonomy" id="1234261"/>
    <lineage>
        <taxon>Eukaryota</taxon>
        <taxon>Metazoa</taxon>
        <taxon>Spiralia</taxon>
        <taxon>Gnathifera</taxon>
        <taxon>Rotifera</taxon>
        <taxon>Eurotatoria</taxon>
        <taxon>Bdelloidea</taxon>
        <taxon>Philodinida</taxon>
        <taxon>Philodinidae</taxon>
        <taxon>Didymodactylos</taxon>
    </lineage>
</organism>
<accession>A0A814RSP8</accession>
<dbReference type="InterPro" id="IPR013320">
    <property type="entry name" value="ConA-like_dom_sf"/>
</dbReference>
<feature type="region of interest" description="Disordered" evidence="1">
    <location>
        <begin position="39"/>
        <end position="60"/>
    </location>
</feature>
<gene>
    <name evidence="3" type="ORF">GPM918_LOCUS20529</name>
    <name evidence="2" type="ORF">OVA965_LOCUS11360</name>
    <name evidence="5" type="ORF">SRO942_LOCUS20526</name>
    <name evidence="4" type="ORF">TMI583_LOCUS11358</name>
</gene>
<evidence type="ECO:0000313" key="5">
    <source>
        <dbReference type="EMBL" id="CAF3901544.1"/>
    </source>
</evidence>
<reference evidence="3" key="1">
    <citation type="submission" date="2021-02" db="EMBL/GenBank/DDBJ databases">
        <authorList>
            <person name="Nowell W R."/>
        </authorList>
    </citation>
    <scope>NUCLEOTIDE SEQUENCE</scope>
</reference>
<dbReference type="Gene3D" id="2.60.120.200">
    <property type="match status" value="1"/>
</dbReference>
<dbReference type="Proteomes" id="UP000682733">
    <property type="component" value="Unassembled WGS sequence"/>
</dbReference>
<dbReference type="EMBL" id="CAJOBC010006513">
    <property type="protein sequence ID" value="CAF3901544.1"/>
    <property type="molecule type" value="Genomic_DNA"/>
</dbReference>
<dbReference type="AlphaFoldDB" id="A0A814RSP8"/>
<dbReference type="Proteomes" id="UP000663829">
    <property type="component" value="Unassembled WGS sequence"/>
</dbReference>
<evidence type="ECO:0000256" key="1">
    <source>
        <dbReference type="SAM" id="MobiDB-lite"/>
    </source>
</evidence>
<evidence type="ECO:0000313" key="2">
    <source>
        <dbReference type="EMBL" id="CAF0935519.1"/>
    </source>
</evidence>
<dbReference type="EMBL" id="CAJNOK010004371">
    <property type="protein sequence ID" value="CAF0935519.1"/>
    <property type="molecule type" value="Genomic_DNA"/>
</dbReference>
<feature type="region of interest" description="Disordered" evidence="1">
    <location>
        <begin position="1"/>
        <end position="20"/>
    </location>
</feature>
<proteinExistence type="predicted"/>
<dbReference type="Pfam" id="PF13385">
    <property type="entry name" value="Laminin_G_3"/>
    <property type="match status" value="1"/>
</dbReference>
<evidence type="ECO:0000313" key="3">
    <source>
        <dbReference type="EMBL" id="CAF1137787.1"/>
    </source>
</evidence>
<dbReference type="SUPFAM" id="SSF49899">
    <property type="entry name" value="Concanavalin A-like lectins/glucanases"/>
    <property type="match status" value="1"/>
</dbReference>
<evidence type="ECO:0000313" key="4">
    <source>
        <dbReference type="EMBL" id="CAF3711269.1"/>
    </source>
</evidence>
<dbReference type="Proteomes" id="UP000681722">
    <property type="component" value="Unassembled WGS sequence"/>
</dbReference>
<evidence type="ECO:0000313" key="6">
    <source>
        <dbReference type="Proteomes" id="UP000663829"/>
    </source>
</evidence>
<dbReference type="Proteomes" id="UP000677228">
    <property type="component" value="Unassembled WGS sequence"/>
</dbReference>
<feature type="compositionally biased region" description="Low complexity" evidence="1">
    <location>
        <begin position="39"/>
        <end position="59"/>
    </location>
</feature>
<dbReference type="EMBL" id="CAJNOQ010006513">
    <property type="protein sequence ID" value="CAF1137787.1"/>
    <property type="molecule type" value="Genomic_DNA"/>
</dbReference>
<sequence length="287" mass="30199">MPTSTVPYFPQRTVSGPDGEQVPVSCIKSITLEPKATTGINASTTSNTSATSATSTTTSPPCSLILNLTNLVAYFPFDNGSILDSGPNSLTSTITGQTQITGERNQGFSFIGTTTSYFQVSGLTSLGTVNLPFSIALWIKPTNLSGSFVHVSRNAAGDGWCLPFIGFTSSNLVATQVWDGSTAQYTLGPLLTRNTWTHVVQTFSVTNGLKLYVSGSLYNTTSGITQYSASGSSMYMSAGGTAQVISNPTSCTSTGVLGLNSYSGGVDELRIYSRELTANDVCALFYY</sequence>